<name>A0AA40KRM3_9HYME</name>
<feature type="non-terminal residue" evidence="1">
    <location>
        <position position="1"/>
    </location>
</feature>
<proteinExistence type="predicted"/>
<sequence>FEAHQKEFQKSDDDQRFEAACEVLDPISRYLFAARGRKRNSRPTLLQLAGPWILDVHPLILRAKRCNASHTGGGSGAVDDGNPSWFSWMPAELLMS</sequence>
<dbReference type="EMBL" id="JAHYIQ010000007">
    <property type="protein sequence ID" value="KAK1130210.1"/>
    <property type="molecule type" value="Genomic_DNA"/>
</dbReference>
<comment type="caution">
    <text evidence="1">The sequence shown here is derived from an EMBL/GenBank/DDBJ whole genome shotgun (WGS) entry which is preliminary data.</text>
</comment>
<organism evidence="1 2">
    <name type="scientific">Melipona bicolor</name>
    <dbReference type="NCBI Taxonomy" id="60889"/>
    <lineage>
        <taxon>Eukaryota</taxon>
        <taxon>Metazoa</taxon>
        <taxon>Ecdysozoa</taxon>
        <taxon>Arthropoda</taxon>
        <taxon>Hexapoda</taxon>
        <taxon>Insecta</taxon>
        <taxon>Pterygota</taxon>
        <taxon>Neoptera</taxon>
        <taxon>Endopterygota</taxon>
        <taxon>Hymenoptera</taxon>
        <taxon>Apocrita</taxon>
        <taxon>Aculeata</taxon>
        <taxon>Apoidea</taxon>
        <taxon>Anthophila</taxon>
        <taxon>Apidae</taxon>
        <taxon>Melipona</taxon>
    </lineage>
</organism>
<keyword evidence="2" id="KW-1185">Reference proteome</keyword>
<reference evidence="1" key="1">
    <citation type="submission" date="2021-10" db="EMBL/GenBank/DDBJ databases">
        <title>Melipona bicolor Genome sequencing and assembly.</title>
        <authorList>
            <person name="Araujo N.S."/>
            <person name="Arias M.C."/>
        </authorList>
    </citation>
    <scope>NUCLEOTIDE SEQUENCE</scope>
    <source>
        <strain evidence="1">USP_2M_L1-L4_2017</strain>
        <tissue evidence="1">Whole body</tissue>
    </source>
</reference>
<protein>
    <submittedName>
        <fullName evidence="1">Uncharacterized protein</fullName>
    </submittedName>
</protein>
<accession>A0AA40KRM3</accession>
<dbReference type="AlphaFoldDB" id="A0AA40KRM3"/>
<evidence type="ECO:0000313" key="2">
    <source>
        <dbReference type="Proteomes" id="UP001177670"/>
    </source>
</evidence>
<evidence type="ECO:0000313" key="1">
    <source>
        <dbReference type="EMBL" id="KAK1130210.1"/>
    </source>
</evidence>
<dbReference type="Proteomes" id="UP001177670">
    <property type="component" value="Unassembled WGS sequence"/>
</dbReference>
<gene>
    <name evidence="1" type="ORF">K0M31_018350</name>
</gene>